<comment type="caution">
    <text evidence="1">The sequence shown here is derived from an EMBL/GenBank/DDBJ whole genome shotgun (WGS) entry which is preliminary data.</text>
</comment>
<reference evidence="1 2" key="1">
    <citation type="journal article" date="2017" name="Curr. Biol.">
        <title>The Evolution of Venom by Co-option of Single-Copy Genes.</title>
        <authorList>
            <person name="Martinson E.O."/>
            <person name="Mrinalini"/>
            <person name="Kelkar Y.D."/>
            <person name="Chang C.H."/>
            <person name="Werren J.H."/>
        </authorList>
    </citation>
    <scope>NUCLEOTIDE SEQUENCE [LARGE SCALE GENOMIC DNA]</scope>
    <source>
        <strain evidence="1 2">Alberta</strain>
        <tissue evidence="1">Whole body</tissue>
    </source>
</reference>
<feature type="non-terminal residue" evidence="1">
    <location>
        <position position="1"/>
    </location>
</feature>
<dbReference type="Proteomes" id="UP000215335">
    <property type="component" value="Unassembled WGS sequence"/>
</dbReference>
<gene>
    <name evidence="1" type="ORF">TSAR_013863</name>
</gene>
<keyword evidence="2" id="KW-1185">Reference proteome</keyword>
<organism evidence="1 2">
    <name type="scientific">Trichomalopsis sarcophagae</name>
    <dbReference type="NCBI Taxonomy" id="543379"/>
    <lineage>
        <taxon>Eukaryota</taxon>
        <taxon>Metazoa</taxon>
        <taxon>Ecdysozoa</taxon>
        <taxon>Arthropoda</taxon>
        <taxon>Hexapoda</taxon>
        <taxon>Insecta</taxon>
        <taxon>Pterygota</taxon>
        <taxon>Neoptera</taxon>
        <taxon>Endopterygota</taxon>
        <taxon>Hymenoptera</taxon>
        <taxon>Apocrita</taxon>
        <taxon>Proctotrupomorpha</taxon>
        <taxon>Chalcidoidea</taxon>
        <taxon>Pteromalidae</taxon>
        <taxon>Pteromalinae</taxon>
        <taxon>Trichomalopsis</taxon>
    </lineage>
</organism>
<evidence type="ECO:0000313" key="1">
    <source>
        <dbReference type="EMBL" id="OXU19873.1"/>
    </source>
</evidence>
<sequence length="63" mass="7531">LYYIYFICYIKVSTFHFKHLKHFYQGYDAVLISLPGQPASNQSESRIKCFTTKAIIFLREEDF</sequence>
<accession>A0A232ENC7</accession>
<proteinExistence type="predicted"/>
<protein>
    <submittedName>
        <fullName evidence="1">Uncharacterized protein</fullName>
    </submittedName>
</protein>
<name>A0A232ENC7_9HYME</name>
<dbReference type="AlphaFoldDB" id="A0A232ENC7"/>
<dbReference type="EMBL" id="NNAY01003173">
    <property type="protein sequence ID" value="OXU19873.1"/>
    <property type="molecule type" value="Genomic_DNA"/>
</dbReference>
<evidence type="ECO:0000313" key="2">
    <source>
        <dbReference type="Proteomes" id="UP000215335"/>
    </source>
</evidence>